<evidence type="ECO:0000313" key="6">
    <source>
        <dbReference type="Proteomes" id="UP001500979"/>
    </source>
</evidence>
<dbReference type="EMBL" id="BAAAUX010000003">
    <property type="protein sequence ID" value="GAA2777083.1"/>
    <property type="molecule type" value="Genomic_DNA"/>
</dbReference>
<sequence length="341" mass="36907">MSPLANFGISAFGHAFGEDQDVAATAGQYVDNPERVLNWGFRTYHRAADDVHATHLARDAANQALNSRGIGADAVDLLVLVCSDTPEYTYWDSAVALARELKIERTQTLLLSEGCSAGVHGLYYVAAAMTMQPEIRTALFVAVSRVSEFHRNRMNTVAAVLSDAAVAVVLERDHTANKWLTTEHFTEPEHADMLRVDYGGAVNPVPPQGWSSRTAPGGHDSLRRQFGDDYQALERYLQNRYDGLSDVIGRACDRVGITREDIDHVIYINDSAASVAAVAEPLGVPPERTNAAIAPDHGHMGAADQLISFGHQLETGVVKPGDVVALCGISVGRWSATLFRA</sequence>
<reference evidence="5 6" key="1">
    <citation type="journal article" date="2019" name="Int. J. Syst. Evol. Microbiol.">
        <title>The Global Catalogue of Microorganisms (GCM) 10K type strain sequencing project: providing services to taxonomists for standard genome sequencing and annotation.</title>
        <authorList>
            <consortium name="The Broad Institute Genomics Platform"/>
            <consortium name="The Broad Institute Genome Sequencing Center for Infectious Disease"/>
            <person name="Wu L."/>
            <person name="Ma J."/>
        </authorList>
    </citation>
    <scope>NUCLEOTIDE SEQUENCE [LARGE SCALE GENOMIC DNA]</scope>
    <source>
        <strain evidence="5 6">JCM 9383</strain>
    </source>
</reference>
<keyword evidence="1" id="KW-0808">Transferase</keyword>
<evidence type="ECO:0000259" key="3">
    <source>
        <dbReference type="Pfam" id="PF08541"/>
    </source>
</evidence>
<dbReference type="PANTHER" id="PTHR34069">
    <property type="entry name" value="3-OXOACYL-[ACYL-CARRIER-PROTEIN] SYNTHASE 3"/>
    <property type="match status" value="1"/>
</dbReference>
<keyword evidence="2" id="KW-0012">Acyltransferase</keyword>
<dbReference type="InterPro" id="IPR013751">
    <property type="entry name" value="ACP_syn_III_N"/>
</dbReference>
<dbReference type="SUPFAM" id="SSF53901">
    <property type="entry name" value="Thiolase-like"/>
    <property type="match status" value="1"/>
</dbReference>
<feature type="domain" description="Beta-ketoacyl-[acyl-carrier-protein] synthase III C-terminal" evidence="3">
    <location>
        <begin position="252"/>
        <end position="339"/>
    </location>
</feature>
<name>A0ABN3V405_9PSEU</name>
<dbReference type="PANTHER" id="PTHR34069:SF2">
    <property type="entry name" value="BETA-KETOACYL-[ACYL-CARRIER-PROTEIN] SYNTHASE III"/>
    <property type="match status" value="1"/>
</dbReference>
<organism evidence="5 6">
    <name type="scientific">Saccharopolyspora taberi</name>
    <dbReference type="NCBI Taxonomy" id="60895"/>
    <lineage>
        <taxon>Bacteria</taxon>
        <taxon>Bacillati</taxon>
        <taxon>Actinomycetota</taxon>
        <taxon>Actinomycetes</taxon>
        <taxon>Pseudonocardiales</taxon>
        <taxon>Pseudonocardiaceae</taxon>
        <taxon>Saccharopolyspora</taxon>
    </lineage>
</organism>
<evidence type="ECO:0000256" key="1">
    <source>
        <dbReference type="ARBA" id="ARBA00022679"/>
    </source>
</evidence>
<accession>A0ABN3V405</accession>
<dbReference type="RefSeq" id="WP_344677929.1">
    <property type="nucleotide sequence ID" value="NZ_BAAAUX010000003.1"/>
</dbReference>
<dbReference type="Pfam" id="PF08541">
    <property type="entry name" value="ACP_syn_III_C"/>
    <property type="match status" value="1"/>
</dbReference>
<gene>
    <name evidence="5" type="ORF">GCM10010470_07520</name>
</gene>
<feature type="domain" description="Beta-ketoacyl-[acyl-carrier-protein] synthase III N-terminal" evidence="4">
    <location>
        <begin position="112"/>
        <end position="183"/>
    </location>
</feature>
<dbReference type="Pfam" id="PF08545">
    <property type="entry name" value="ACP_syn_III"/>
    <property type="match status" value="1"/>
</dbReference>
<proteinExistence type="predicted"/>
<evidence type="ECO:0000256" key="2">
    <source>
        <dbReference type="ARBA" id="ARBA00023315"/>
    </source>
</evidence>
<keyword evidence="6" id="KW-1185">Reference proteome</keyword>
<evidence type="ECO:0000313" key="5">
    <source>
        <dbReference type="EMBL" id="GAA2777083.1"/>
    </source>
</evidence>
<dbReference type="Proteomes" id="UP001500979">
    <property type="component" value="Unassembled WGS sequence"/>
</dbReference>
<comment type="caution">
    <text evidence="5">The sequence shown here is derived from an EMBL/GenBank/DDBJ whole genome shotgun (WGS) entry which is preliminary data.</text>
</comment>
<dbReference type="Gene3D" id="3.40.47.10">
    <property type="match status" value="2"/>
</dbReference>
<evidence type="ECO:0000259" key="4">
    <source>
        <dbReference type="Pfam" id="PF08545"/>
    </source>
</evidence>
<dbReference type="InterPro" id="IPR016039">
    <property type="entry name" value="Thiolase-like"/>
</dbReference>
<dbReference type="InterPro" id="IPR013747">
    <property type="entry name" value="ACP_syn_III_C"/>
</dbReference>
<protein>
    <submittedName>
        <fullName evidence="5">3-oxoacyl-[acyl-carrier-protein] synthase III C-terminal domain-containing protein</fullName>
    </submittedName>
</protein>